<dbReference type="AlphaFoldDB" id="A0A8H3QFT1"/>
<evidence type="ECO:0000313" key="2">
    <source>
        <dbReference type="Proteomes" id="UP000615446"/>
    </source>
</evidence>
<comment type="caution">
    <text evidence="1">The sequence shown here is derived from an EMBL/GenBank/DDBJ whole genome shotgun (WGS) entry which is preliminary data.</text>
</comment>
<dbReference type="SUPFAM" id="SSF49899">
    <property type="entry name" value="Concanavalin A-like lectins/glucanases"/>
    <property type="match status" value="1"/>
</dbReference>
<dbReference type="EMBL" id="BLAL01000043">
    <property type="protein sequence ID" value="GES79250.1"/>
    <property type="molecule type" value="Genomic_DNA"/>
</dbReference>
<dbReference type="Proteomes" id="UP000615446">
    <property type="component" value="Unassembled WGS sequence"/>
</dbReference>
<evidence type="ECO:0000313" key="1">
    <source>
        <dbReference type="EMBL" id="GES79250.1"/>
    </source>
</evidence>
<gene>
    <name evidence="1" type="ORF">RCL2_000656000</name>
</gene>
<dbReference type="InterPro" id="IPR013320">
    <property type="entry name" value="ConA-like_dom_sf"/>
</dbReference>
<accession>A0A8H3QFT1</accession>
<dbReference type="InterPro" id="IPR043136">
    <property type="entry name" value="B30.2/SPRY_sf"/>
</dbReference>
<keyword evidence="1" id="KW-0430">Lectin</keyword>
<reference evidence="1" key="1">
    <citation type="submission" date="2019-10" db="EMBL/GenBank/DDBJ databases">
        <title>Conservation and host-specific expression of non-tandemly repeated heterogenous ribosome RNA gene in arbuscular mycorrhizal fungi.</title>
        <authorList>
            <person name="Maeda T."/>
            <person name="Kobayashi Y."/>
            <person name="Nakagawa T."/>
            <person name="Ezawa T."/>
            <person name="Yamaguchi K."/>
            <person name="Bino T."/>
            <person name="Nishimoto Y."/>
            <person name="Shigenobu S."/>
            <person name="Kawaguchi M."/>
        </authorList>
    </citation>
    <scope>NUCLEOTIDE SEQUENCE</scope>
    <source>
        <strain evidence="1">HR1</strain>
    </source>
</reference>
<name>A0A8H3QFT1_9GLOM</name>
<proteinExistence type="predicted"/>
<sequence>MESKFITQKVAKELETLVKFIDFMRIEGQILVDVIEPLEIIPVNIISDVYRQKVKLSKSDLNYIRGIPIPICVWDESECGSNVLIEDNGKIAYLKSQTKTWKNVRAKMMLENRGIFEWDIIMEKTCEVTWVGVCAPEDLNYESWAGRQPTGWVLGNNDRCYNSDKGSNYCPPFGDGAINGTKYQEVPEWNNLPPKLYPVISFGHTSPKKWLTSFNIILQHFIIYIL</sequence>
<dbReference type="Gene3D" id="2.60.120.920">
    <property type="match status" value="1"/>
</dbReference>
<organism evidence="1 2">
    <name type="scientific">Rhizophagus clarus</name>
    <dbReference type="NCBI Taxonomy" id="94130"/>
    <lineage>
        <taxon>Eukaryota</taxon>
        <taxon>Fungi</taxon>
        <taxon>Fungi incertae sedis</taxon>
        <taxon>Mucoromycota</taxon>
        <taxon>Glomeromycotina</taxon>
        <taxon>Glomeromycetes</taxon>
        <taxon>Glomerales</taxon>
        <taxon>Glomeraceae</taxon>
        <taxon>Rhizophagus</taxon>
    </lineage>
</organism>
<protein>
    <submittedName>
        <fullName evidence="1">Concanavalin A-like lectin/glucanase domain-containing protein</fullName>
    </submittedName>
</protein>
<dbReference type="GO" id="GO:0030246">
    <property type="term" value="F:carbohydrate binding"/>
    <property type="evidence" value="ECO:0007669"/>
    <property type="project" value="UniProtKB-KW"/>
</dbReference>